<evidence type="ECO:0000259" key="7">
    <source>
        <dbReference type="Pfam" id="PF02525"/>
    </source>
</evidence>
<organism evidence="8 9">
    <name type="scientific">Bradyrhizobium guangzhouense</name>
    <dbReference type="NCBI Taxonomy" id="1325095"/>
    <lineage>
        <taxon>Bacteria</taxon>
        <taxon>Pseudomonadati</taxon>
        <taxon>Pseudomonadota</taxon>
        <taxon>Alphaproteobacteria</taxon>
        <taxon>Hyphomicrobiales</taxon>
        <taxon>Nitrobacteraceae</taxon>
        <taxon>Bradyrhizobium</taxon>
    </lineage>
</organism>
<gene>
    <name evidence="6" type="primary">azoR</name>
    <name evidence="8" type="ORF">EAS56_19455</name>
</gene>
<keyword evidence="2 6" id="KW-0288">FMN</keyword>
<keyword evidence="4 6" id="KW-0520">NAD</keyword>
<feature type="domain" description="Flavodoxin-like fold" evidence="7">
    <location>
        <begin position="2"/>
        <end position="200"/>
    </location>
</feature>
<feature type="binding site" evidence="6">
    <location>
        <begin position="16"/>
        <end position="18"/>
    </location>
    <ligand>
        <name>FMN</name>
        <dbReference type="ChEBI" id="CHEBI:58210"/>
    </ligand>
</feature>
<dbReference type="Proteomes" id="UP000290401">
    <property type="component" value="Unassembled WGS sequence"/>
</dbReference>
<keyword evidence="9" id="KW-1185">Reference proteome</keyword>
<evidence type="ECO:0000256" key="6">
    <source>
        <dbReference type="HAMAP-Rule" id="MF_01216"/>
    </source>
</evidence>
<dbReference type="EMBL" id="RDQZ01000015">
    <property type="protein sequence ID" value="RXH11825.1"/>
    <property type="molecule type" value="Genomic_DNA"/>
</dbReference>
<dbReference type="HAMAP" id="MF_01216">
    <property type="entry name" value="Azoreductase_type1"/>
    <property type="match status" value="1"/>
</dbReference>
<evidence type="ECO:0000256" key="4">
    <source>
        <dbReference type="ARBA" id="ARBA00023027"/>
    </source>
</evidence>
<sequence>MSKLLYIKASPRGSASKSSAVADVYVATLRDRLPDLVVDTLDLAQERLPEFDGDKVAAKMAVIAGQAHEGRQKTAWDEITAVANRFISADRYLIAAPMWNGGIPYRLKQYIDVIHQPGLLWGLDPQTGYFGLLKNKKAVLALTSGAFSPSMPSPAFGVDHHSTYLRDWLNQAGVTDIEEIRFQPTLLNPDPERSFDAAAAVAQFFAARA</sequence>
<dbReference type="EC" id="1.6.5.-" evidence="6"/>
<dbReference type="PANTHER" id="PTHR43741">
    <property type="entry name" value="FMN-DEPENDENT NADH-AZOREDUCTASE 1"/>
    <property type="match status" value="1"/>
</dbReference>
<comment type="similarity">
    <text evidence="6">Belongs to the azoreductase type 1 family.</text>
</comment>
<comment type="function">
    <text evidence="6">Quinone reductase that provides resistance to thiol-specific stress caused by electrophilic quinones.</text>
</comment>
<evidence type="ECO:0000256" key="3">
    <source>
        <dbReference type="ARBA" id="ARBA00023002"/>
    </source>
</evidence>
<comment type="subunit">
    <text evidence="6">Homodimer.</text>
</comment>
<comment type="caution">
    <text evidence="8">The sequence shown here is derived from an EMBL/GenBank/DDBJ whole genome shotgun (WGS) entry which is preliminary data.</text>
</comment>
<protein>
    <recommendedName>
        <fullName evidence="6">FMN dependent NADH:quinone oxidoreductase</fullName>
        <ecNumber evidence="6">1.6.5.-</ecNumber>
    </recommendedName>
    <alternativeName>
        <fullName evidence="6">Azo-dye reductase</fullName>
    </alternativeName>
    <alternativeName>
        <fullName evidence="6">FMN-dependent NADH-azo compound oxidoreductase</fullName>
    </alternativeName>
    <alternativeName>
        <fullName evidence="6">FMN-dependent NADH-azoreductase</fullName>
        <ecNumber evidence="6">1.7.1.17</ecNumber>
    </alternativeName>
</protein>
<name>A0ABY0E4C8_9BRAD</name>
<comment type="caution">
    <text evidence="6">Lacks conserved residue(s) required for the propagation of feature annotation.</text>
</comment>
<comment type="catalytic activity">
    <reaction evidence="5">
        <text>N,N-dimethyl-1,4-phenylenediamine + anthranilate + 2 NAD(+) = 2-(4-dimethylaminophenyl)diazenylbenzoate + 2 NADH + 2 H(+)</text>
        <dbReference type="Rhea" id="RHEA:55872"/>
        <dbReference type="ChEBI" id="CHEBI:15378"/>
        <dbReference type="ChEBI" id="CHEBI:15783"/>
        <dbReference type="ChEBI" id="CHEBI:16567"/>
        <dbReference type="ChEBI" id="CHEBI:57540"/>
        <dbReference type="ChEBI" id="CHEBI:57945"/>
        <dbReference type="ChEBI" id="CHEBI:71579"/>
        <dbReference type="EC" id="1.7.1.17"/>
    </reaction>
    <physiologicalReaction direction="right-to-left" evidence="5">
        <dbReference type="Rhea" id="RHEA:55874"/>
    </physiologicalReaction>
</comment>
<accession>A0ABY0E4C8</accession>
<feature type="binding site" evidence="6">
    <location>
        <position position="10"/>
    </location>
    <ligand>
        <name>FMN</name>
        <dbReference type="ChEBI" id="CHEBI:58210"/>
    </ligand>
</feature>
<keyword evidence="3 6" id="KW-0560">Oxidoreductase</keyword>
<dbReference type="InterPro" id="IPR050104">
    <property type="entry name" value="FMN-dep_NADH:Q_OxRdtase_AzoR1"/>
</dbReference>
<evidence type="ECO:0000313" key="9">
    <source>
        <dbReference type="Proteomes" id="UP000290401"/>
    </source>
</evidence>
<dbReference type="PANTHER" id="PTHR43741:SF4">
    <property type="entry name" value="FMN-DEPENDENT NADH:QUINONE OXIDOREDUCTASE"/>
    <property type="match status" value="1"/>
</dbReference>
<evidence type="ECO:0000313" key="8">
    <source>
        <dbReference type="EMBL" id="RXH11825.1"/>
    </source>
</evidence>
<dbReference type="RefSeq" id="WP_128958455.1">
    <property type="nucleotide sequence ID" value="NZ_RDQZ01000015.1"/>
</dbReference>
<evidence type="ECO:0000256" key="5">
    <source>
        <dbReference type="ARBA" id="ARBA00048542"/>
    </source>
</evidence>
<keyword evidence="1 6" id="KW-0285">Flavoprotein</keyword>
<reference evidence="8 9" key="1">
    <citation type="submission" date="2018-10" db="EMBL/GenBank/DDBJ databases">
        <title>Bradyrhizobium sp. nov., effective nodules isolated from peanut in China.</title>
        <authorList>
            <person name="Li Y."/>
        </authorList>
    </citation>
    <scope>NUCLEOTIDE SEQUENCE [LARGE SCALE GENOMIC DNA]</scope>
    <source>
        <strain evidence="8 9">CCBAU 53426</strain>
    </source>
</reference>
<comment type="cofactor">
    <cofactor evidence="6">
        <name>FMN</name>
        <dbReference type="ChEBI" id="CHEBI:58210"/>
    </cofactor>
    <text evidence="6">Binds 1 FMN per subunit.</text>
</comment>
<comment type="catalytic activity">
    <reaction evidence="6">
        <text>2 a quinone + NADH + H(+) = 2 a 1,4-benzosemiquinone + NAD(+)</text>
        <dbReference type="Rhea" id="RHEA:65952"/>
        <dbReference type="ChEBI" id="CHEBI:15378"/>
        <dbReference type="ChEBI" id="CHEBI:57540"/>
        <dbReference type="ChEBI" id="CHEBI:57945"/>
        <dbReference type="ChEBI" id="CHEBI:132124"/>
        <dbReference type="ChEBI" id="CHEBI:134225"/>
    </reaction>
</comment>
<dbReference type="InterPro" id="IPR023048">
    <property type="entry name" value="NADH:quinone_OxRdtase_FMN_depd"/>
</dbReference>
<proteinExistence type="inferred from homology"/>
<evidence type="ECO:0000256" key="1">
    <source>
        <dbReference type="ARBA" id="ARBA00022630"/>
    </source>
</evidence>
<evidence type="ECO:0000256" key="2">
    <source>
        <dbReference type="ARBA" id="ARBA00022643"/>
    </source>
</evidence>
<comment type="function">
    <text evidence="6">Also exhibits azoreductase activity. Catalyzes the reductive cleavage of the azo bond in aromatic azo compounds to the corresponding amines.</text>
</comment>
<dbReference type="Gene3D" id="3.40.50.360">
    <property type="match status" value="1"/>
</dbReference>
<dbReference type="EC" id="1.7.1.17" evidence="6"/>
<dbReference type="InterPro" id="IPR003680">
    <property type="entry name" value="Flavodoxin_fold"/>
</dbReference>
<dbReference type="SUPFAM" id="SSF52218">
    <property type="entry name" value="Flavoproteins"/>
    <property type="match status" value="1"/>
</dbReference>
<dbReference type="InterPro" id="IPR029039">
    <property type="entry name" value="Flavoprotein-like_sf"/>
</dbReference>
<dbReference type="Pfam" id="PF02525">
    <property type="entry name" value="Flavodoxin_2"/>
    <property type="match status" value="1"/>
</dbReference>